<protein>
    <submittedName>
        <fullName evidence="3">Gag protein</fullName>
    </submittedName>
</protein>
<dbReference type="Pfam" id="PF00540">
    <property type="entry name" value="Gag_p17"/>
    <property type="match status" value="1"/>
</dbReference>
<evidence type="ECO:0000259" key="2">
    <source>
        <dbReference type="Pfam" id="PF00540"/>
    </source>
</evidence>
<dbReference type="Gene3D" id="1.10.150.90">
    <property type="entry name" value="Immunodeficiency lentiviruses, gag gene matrix protein p17"/>
    <property type="match status" value="1"/>
</dbReference>
<proteinExistence type="predicted"/>
<sequence>MGARASVLSGGQLDRWEKFG</sequence>
<feature type="region of interest" description="Disordered" evidence="1">
    <location>
        <begin position="1"/>
        <end position="20"/>
    </location>
</feature>
<evidence type="ECO:0000313" key="3">
    <source>
        <dbReference type="EMBL" id="AFB37256.1"/>
    </source>
</evidence>
<dbReference type="GO" id="GO:0005198">
    <property type="term" value="F:structural molecule activity"/>
    <property type="evidence" value="ECO:0007669"/>
    <property type="project" value="InterPro"/>
</dbReference>
<dbReference type="EMBL" id="JN024194">
    <property type="protein sequence ID" value="AFB37256.1"/>
    <property type="molecule type" value="Genomic_RNA"/>
</dbReference>
<organismHost>
    <name type="scientific">Homo sapiens</name>
    <name type="common">Human</name>
    <dbReference type="NCBI Taxonomy" id="9606"/>
</organismHost>
<reference evidence="3 4" key="1">
    <citation type="journal article" date="2011" name="J. Virol.">
        <title>Demographic processes affect HIV-1 evolution in primary infection before the onset of selective processes.</title>
        <authorList>
            <person name="Herbeck J.T."/>
            <person name="Rolland M."/>
            <person name="Liu Y."/>
            <person name="McLaughlin S."/>
            <person name="McNevin J."/>
            <person name="Zhao H."/>
            <person name="Wong K."/>
            <person name="Stoddard J.N."/>
            <person name="Raugi D."/>
            <person name="Sorensen S."/>
            <person name="Genowati I."/>
            <person name="Birditt B."/>
            <person name="McKay A."/>
            <person name="Diem K."/>
            <person name="Maust B.S."/>
            <person name="Deng W."/>
            <person name="Collier A.C."/>
            <person name="Stekler J.D."/>
            <person name="McElrath M.J."/>
            <person name="Mullins J.I."/>
        </authorList>
    </citation>
    <scope>NUCLEOTIDE SEQUENCE [LARGE SCALE GENOMIC DNA]</scope>
    <source>
        <strain evidence="3">USPI83747EI350y05111pcWG2B21</strain>
    </source>
</reference>
<dbReference type="InterPro" id="IPR000071">
    <property type="entry name" value="Lentvrl_matrix_N"/>
</dbReference>
<feature type="domain" description="Immunodeficiency lentiviral matrix N-terminal" evidence="2">
    <location>
        <begin position="2"/>
        <end position="18"/>
    </location>
</feature>
<accession>H6CVM7</accession>
<gene>
    <name evidence="3" type="primary">gag</name>
</gene>
<organism evidence="3 4">
    <name type="scientific">Human immunodeficiency virus type 1</name>
    <name type="common">HIV-1</name>
    <dbReference type="NCBI Taxonomy" id="11676"/>
    <lineage>
        <taxon>Viruses</taxon>
        <taxon>Riboviria</taxon>
        <taxon>Pararnavirae</taxon>
        <taxon>Artverviricota</taxon>
        <taxon>Revtraviricetes</taxon>
        <taxon>Ortervirales</taxon>
        <taxon>Retroviridae</taxon>
        <taxon>Orthoretrovirinae</taxon>
        <taxon>Lentivirus</taxon>
        <taxon>Lentivirus humimdef1</taxon>
    </lineage>
</organism>
<dbReference type="Proteomes" id="UP000145258">
    <property type="component" value="Genome"/>
</dbReference>
<name>H6CVM7_HV1</name>
<dbReference type="InterPro" id="IPR012344">
    <property type="entry name" value="Matrix_HIV/RSV_N"/>
</dbReference>
<evidence type="ECO:0000256" key="1">
    <source>
        <dbReference type="SAM" id="MobiDB-lite"/>
    </source>
</evidence>
<evidence type="ECO:0000313" key="4">
    <source>
        <dbReference type="Proteomes" id="UP000145258"/>
    </source>
</evidence>